<evidence type="ECO:0000313" key="1">
    <source>
        <dbReference type="EMBL" id="QEC62376.1"/>
    </source>
</evidence>
<sequence>MKQITTIILLTVTFFAGNAKSLYQHEQASEKLVLNNGAKWKIDQPTSKNVTRLQQIAGKAGVRTLADYHQAGAALQAGINQMIKECRMKGPDHLALHKWLEPLMEQVALLNQATNAASAKIHFNEVKKRLTLFNQYFQ</sequence>
<reference evidence="1 2" key="1">
    <citation type="journal article" date="2017" name="Curr. Microbiol.">
        <title>Mucilaginibacter ginsenosidivorans sp. nov., Isolated from Soil of Ginseng Field.</title>
        <authorList>
            <person name="Kim M.M."/>
            <person name="Siddiqi M.Z."/>
            <person name="Im W.T."/>
        </authorList>
    </citation>
    <scope>NUCLEOTIDE SEQUENCE [LARGE SCALE GENOMIC DNA]</scope>
    <source>
        <strain evidence="1 2">Gsoil 3017</strain>
    </source>
</reference>
<evidence type="ECO:0000313" key="2">
    <source>
        <dbReference type="Proteomes" id="UP000321479"/>
    </source>
</evidence>
<dbReference type="KEGG" id="mgin:FRZ54_07190"/>
<organism evidence="1 2">
    <name type="scientific">Mucilaginibacter ginsenosidivorans</name>
    <dbReference type="NCBI Taxonomy" id="398053"/>
    <lineage>
        <taxon>Bacteria</taxon>
        <taxon>Pseudomonadati</taxon>
        <taxon>Bacteroidota</taxon>
        <taxon>Sphingobacteriia</taxon>
        <taxon>Sphingobacteriales</taxon>
        <taxon>Sphingobacteriaceae</taxon>
        <taxon>Mucilaginibacter</taxon>
    </lineage>
</organism>
<keyword evidence="2" id="KW-1185">Reference proteome</keyword>
<accession>A0A5B8UVB1</accession>
<proteinExistence type="predicted"/>
<dbReference type="EMBL" id="CP042436">
    <property type="protein sequence ID" value="QEC62376.1"/>
    <property type="molecule type" value="Genomic_DNA"/>
</dbReference>
<gene>
    <name evidence="1" type="ORF">FRZ54_07190</name>
</gene>
<dbReference type="AlphaFoldDB" id="A0A5B8UVB1"/>
<name>A0A5B8UVB1_9SPHI</name>
<protein>
    <submittedName>
        <fullName evidence="1">Uncharacterized protein</fullName>
    </submittedName>
</protein>
<dbReference type="RefSeq" id="WP_147030953.1">
    <property type="nucleotide sequence ID" value="NZ_CP042436.1"/>
</dbReference>
<dbReference type="Proteomes" id="UP000321479">
    <property type="component" value="Chromosome"/>
</dbReference>
<dbReference type="OrthoDB" id="1440611at2"/>